<evidence type="ECO:0000313" key="2">
    <source>
        <dbReference type="EMBL" id="KAJ5593592.1"/>
    </source>
</evidence>
<evidence type="ECO:0000313" key="3">
    <source>
        <dbReference type="Proteomes" id="UP001213799"/>
    </source>
</evidence>
<proteinExistence type="predicted"/>
<gene>
    <name evidence="2" type="ORF">N7537_010496</name>
</gene>
<comment type="caution">
    <text evidence="2">The sequence shown here is derived from an EMBL/GenBank/DDBJ whole genome shotgun (WGS) entry which is preliminary data.</text>
</comment>
<dbReference type="AlphaFoldDB" id="A0AAD6DW81"/>
<name>A0AAD6DW81_9EURO</name>
<dbReference type="EMBL" id="JAQJAE010000005">
    <property type="protein sequence ID" value="KAJ5593592.1"/>
    <property type="molecule type" value="Genomic_DNA"/>
</dbReference>
<protein>
    <submittedName>
        <fullName evidence="2">Uncharacterized protein</fullName>
    </submittedName>
</protein>
<dbReference type="RefSeq" id="XP_056750218.1">
    <property type="nucleotide sequence ID" value="XM_056901550.1"/>
</dbReference>
<keyword evidence="3" id="KW-1185">Reference proteome</keyword>
<organism evidence="2 3">
    <name type="scientific">Penicillium hordei</name>
    <dbReference type="NCBI Taxonomy" id="40994"/>
    <lineage>
        <taxon>Eukaryota</taxon>
        <taxon>Fungi</taxon>
        <taxon>Dikarya</taxon>
        <taxon>Ascomycota</taxon>
        <taxon>Pezizomycotina</taxon>
        <taxon>Eurotiomycetes</taxon>
        <taxon>Eurotiomycetidae</taxon>
        <taxon>Eurotiales</taxon>
        <taxon>Aspergillaceae</taxon>
        <taxon>Penicillium</taxon>
    </lineage>
</organism>
<dbReference type="Proteomes" id="UP001213799">
    <property type="component" value="Unassembled WGS sequence"/>
</dbReference>
<sequence length="257" mass="29737">MVNVPCTLDYKVQKRTERNLVHVHVHKTTTGKMMAESLARIDHPMLNVKRRRLINILVVKEHHFIFKVDLFTNITILCFIVIKQAPITSIKWFTLVSTEIEGDSLSLARVQWEFRTPLERVSVRGDYLRQPQRMDEDPDFICHVLTLAQLQERKLDSSKPSVYTVSDSLPIHLLVTNVLDREYILCYEAQIITELFNELRNPKDATRPMKWSTIRRRKVSYKSCRTFAGRLVAGLVAPSPLPPPPPAGRWGPLQSDR</sequence>
<dbReference type="GeneID" id="81591792"/>
<reference evidence="2" key="1">
    <citation type="journal article" date="2023" name="IMA Fungus">
        <title>Comparative genomic study of the Penicillium genus elucidates a diverse pangenome and 15 lateral gene transfer events.</title>
        <authorList>
            <person name="Petersen C."/>
            <person name="Sorensen T."/>
            <person name="Nielsen M.R."/>
            <person name="Sondergaard T.E."/>
            <person name="Sorensen J.L."/>
            <person name="Fitzpatrick D.A."/>
            <person name="Frisvad J.C."/>
            <person name="Nielsen K.L."/>
        </authorList>
    </citation>
    <scope>NUCLEOTIDE SEQUENCE</scope>
    <source>
        <strain evidence="2">IBT 12815</strain>
    </source>
</reference>
<evidence type="ECO:0000256" key="1">
    <source>
        <dbReference type="SAM" id="MobiDB-lite"/>
    </source>
</evidence>
<accession>A0AAD6DW81</accession>
<feature type="region of interest" description="Disordered" evidence="1">
    <location>
        <begin position="238"/>
        <end position="257"/>
    </location>
</feature>
<feature type="compositionally biased region" description="Low complexity" evidence="1">
    <location>
        <begin position="248"/>
        <end position="257"/>
    </location>
</feature>
<reference evidence="2" key="2">
    <citation type="submission" date="2023-01" db="EMBL/GenBank/DDBJ databases">
        <authorList>
            <person name="Petersen C."/>
        </authorList>
    </citation>
    <scope>NUCLEOTIDE SEQUENCE</scope>
    <source>
        <strain evidence="2">IBT 12815</strain>
    </source>
</reference>